<dbReference type="OrthoDB" id="21985at403"/>
<organism evidence="1 2">
    <name type="scientific">Methylomagnum ishizawai</name>
    <dbReference type="NCBI Taxonomy" id="1760988"/>
    <lineage>
        <taxon>Bacteria</taxon>
        <taxon>Pseudomonadati</taxon>
        <taxon>Pseudomonadota</taxon>
        <taxon>Gammaproteobacteria</taxon>
        <taxon>Methylococcales</taxon>
        <taxon>Methylococcaceae</taxon>
        <taxon>Methylomagnum</taxon>
    </lineage>
</organism>
<proteinExistence type="predicted"/>
<name>A0A1Y6D6L2_9GAMM</name>
<accession>A0A1Y6D6L2</accession>
<gene>
    <name evidence="1" type="ORF">SAMN02949497_3557</name>
</gene>
<sequence length="88" mass="9761">MATQPLLIKIATAAEMIDCSRATIYRMLSAREYAAKIETGEKQVEDVPADVRPYLDCGFPRPVKKIGSLGARLSRAEVEAWIARQVQP</sequence>
<protein>
    <submittedName>
        <fullName evidence="1">Transcriptional regulator, AlpA family</fullName>
    </submittedName>
</protein>
<dbReference type="Proteomes" id="UP000192923">
    <property type="component" value="Unassembled WGS sequence"/>
</dbReference>
<evidence type="ECO:0000313" key="1">
    <source>
        <dbReference type="EMBL" id="SMF96172.1"/>
    </source>
</evidence>
<dbReference type="AlphaFoldDB" id="A0A1Y6D6L2"/>
<evidence type="ECO:0000313" key="2">
    <source>
        <dbReference type="Proteomes" id="UP000192923"/>
    </source>
</evidence>
<dbReference type="STRING" id="1760988.SAMN02949497_3557"/>
<keyword evidence="2" id="KW-1185">Reference proteome</keyword>
<dbReference type="EMBL" id="FXAM01000001">
    <property type="protein sequence ID" value="SMF96172.1"/>
    <property type="molecule type" value="Genomic_DNA"/>
</dbReference>
<dbReference type="RefSeq" id="WP_085215006.1">
    <property type="nucleotide sequence ID" value="NZ_FXAM01000001.1"/>
</dbReference>
<reference evidence="1 2" key="1">
    <citation type="submission" date="2016-12" db="EMBL/GenBank/DDBJ databases">
        <authorList>
            <person name="Song W.-J."/>
            <person name="Kurnit D.M."/>
        </authorList>
    </citation>
    <scope>NUCLEOTIDE SEQUENCE [LARGE SCALE GENOMIC DNA]</scope>
    <source>
        <strain evidence="1 2">175</strain>
    </source>
</reference>